<organism evidence="4 5">
    <name type="scientific">Novipirellula artificiosorum</name>
    <dbReference type="NCBI Taxonomy" id="2528016"/>
    <lineage>
        <taxon>Bacteria</taxon>
        <taxon>Pseudomonadati</taxon>
        <taxon>Planctomycetota</taxon>
        <taxon>Planctomycetia</taxon>
        <taxon>Pirellulales</taxon>
        <taxon>Pirellulaceae</taxon>
        <taxon>Novipirellula</taxon>
    </lineage>
</organism>
<keyword evidence="2" id="KW-0326">Glycosidase</keyword>
<dbReference type="InterPro" id="IPR051923">
    <property type="entry name" value="Glycosyl_Hydrolase_39"/>
</dbReference>
<feature type="domain" description="Glycoside hydrolase family 5" evidence="3">
    <location>
        <begin position="56"/>
        <end position="269"/>
    </location>
</feature>
<dbReference type="PANTHER" id="PTHR12631:SF10">
    <property type="entry name" value="BETA-XYLOSIDASE-LIKE PROTEIN-RELATED"/>
    <property type="match status" value="1"/>
</dbReference>
<protein>
    <recommendedName>
        <fullName evidence="3">Glycoside hydrolase family 5 domain-containing protein</fullName>
    </recommendedName>
</protein>
<evidence type="ECO:0000256" key="1">
    <source>
        <dbReference type="ARBA" id="ARBA00022801"/>
    </source>
</evidence>
<dbReference type="EMBL" id="SJPV01000004">
    <property type="protein sequence ID" value="TWU38240.1"/>
    <property type="molecule type" value="Genomic_DNA"/>
</dbReference>
<evidence type="ECO:0000313" key="5">
    <source>
        <dbReference type="Proteomes" id="UP000319143"/>
    </source>
</evidence>
<comment type="caution">
    <text evidence="4">The sequence shown here is derived from an EMBL/GenBank/DDBJ whole genome shotgun (WGS) entry which is preliminary data.</text>
</comment>
<evidence type="ECO:0000313" key="4">
    <source>
        <dbReference type="EMBL" id="TWU38240.1"/>
    </source>
</evidence>
<proteinExistence type="predicted"/>
<dbReference type="GO" id="GO:0000272">
    <property type="term" value="P:polysaccharide catabolic process"/>
    <property type="evidence" value="ECO:0007669"/>
    <property type="project" value="InterPro"/>
</dbReference>
<sequence length="693" mass="77512">MGRILLSIALIILLSLRAVESTLFAVGPHPSLPSPGVTDGLGVNIHFTNAQPGEMEMLAEAGFRWIRMDVTWGRTERERGRYDFSAYDRLLDDLDQHGIGTLLILDYSNTLYEKDRSVATEEGRLAYARWAAAATNHFKGRGIIWEIWNEPNIRGFWRPEPNLDDYTAMAIAACEAIHDVAPNEAIVGPATSQIDLEFLEGCFRAGLLEHWAAVSVHPYRQNAPETVAAEYRKLRQLISRYTPEGKRIPILAAEWGYSAAWHSCDEVQQGKLLPRQWLTNMAAGVPISIWYDWHDDGGNPDEAEHNFGTVAFAYHTDRQPVYDPKPAYHAAKTLTSSLAGFHFIKRIGVGSPNDYAMLFGKDQQLRVAVWTTDDQPRRITLPSDATVFQVVTHTGEREADIHVTDGKLEIMIDDAPHYLAVDLPNPKLVSAPVAYPMYVKMEPALDSTLTVRVENTSGKAFRGKAKLTHVEGVNPVETTRLLRFDTDQMETTLTFPISQEPSGLYQVGLHIADAEGRVILNSPPQRVAPLPMRMLLDTKVIEDGDHDVACEYSRIEAPPPEPLPGFNGPVAKLTYRFAEGWKFLRLAIDGQTEIEGIPKTLGLWIYGDGRLGSPRLRIRDVSGETWQPSGPQISWTGWRYVEIPLNGSAGCWGGDENRQLDPPLRWDTIFLLDSPARKSMEGEIYLAAPHLMY</sequence>
<keyword evidence="5" id="KW-1185">Reference proteome</keyword>
<reference evidence="4 5" key="1">
    <citation type="submission" date="2019-02" db="EMBL/GenBank/DDBJ databases">
        <title>Deep-cultivation of Planctomycetes and their phenomic and genomic characterization uncovers novel biology.</title>
        <authorList>
            <person name="Wiegand S."/>
            <person name="Jogler M."/>
            <person name="Boedeker C."/>
            <person name="Pinto D."/>
            <person name="Vollmers J."/>
            <person name="Rivas-Marin E."/>
            <person name="Kohn T."/>
            <person name="Peeters S.H."/>
            <person name="Heuer A."/>
            <person name="Rast P."/>
            <person name="Oberbeckmann S."/>
            <person name="Bunk B."/>
            <person name="Jeske O."/>
            <person name="Meyerdierks A."/>
            <person name="Storesund J.E."/>
            <person name="Kallscheuer N."/>
            <person name="Luecker S."/>
            <person name="Lage O.M."/>
            <person name="Pohl T."/>
            <person name="Merkel B.J."/>
            <person name="Hornburger P."/>
            <person name="Mueller R.-W."/>
            <person name="Bruemmer F."/>
            <person name="Labrenz M."/>
            <person name="Spormann A.M."/>
            <person name="Op Den Camp H."/>
            <person name="Overmann J."/>
            <person name="Amann R."/>
            <person name="Jetten M.S.M."/>
            <person name="Mascher T."/>
            <person name="Medema M.H."/>
            <person name="Devos D.P."/>
            <person name="Kaster A.-K."/>
            <person name="Ovreas L."/>
            <person name="Rohde M."/>
            <person name="Galperin M.Y."/>
            <person name="Jogler C."/>
        </authorList>
    </citation>
    <scope>NUCLEOTIDE SEQUENCE [LARGE SCALE GENOMIC DNA]</scope>
    <source>
        <strain evidence="4 5">Poly41</strain>
    </source>
</reference>
<dbReference type="RefSeq" id="WP_197231288.1">
    <property type="nucleotide sequence ID" value="NZ_SJPV01000004.1"/>
</dbReference>
<dbReference type="SUPFAM" id="SSF51445">
    <property type="entry name" value="(Trans)glycosidases"/>
    <property type="match status" value="1"/>
</dbReference>
<dbReference type="InterPro" id="IPR017853">
    <property type="entry name" value="GH"/>
</dbReference>
<dbReference type="Gene3D" id="3.20.20.80">
    <property type="entry name" value="Glycosidases"/>
    <property type="match status" value="1"/>
</dbReference>
<evidence type="ECO:0000256" key="2">
    <source>
        <dbReference type="ARBA" id="ARBA00023295"/>
    </source>
</evidence>
<gene>
    <name evidence="4" type="ORF">Poly41_27160</name>
</gene>
<dbReference type="Proteomes" id="UP000319143">
    <property type="component" value="Unassembled WGS sequence"/>
</dbReference>
<evidence type="ECO:0000259" key="3">
    <source>
        <dbReference type="Pfam" id="PF00150"/>
    </source>
</evidence>
<dbReference type="GO" id="GO:0004553">
    <property type="term" value="F:hydrolase activity, hydrolyzing O-glycosyl compounds"/>
    <property type="evidence" value="ECO:0007669"/>
    <property type="project" value="InterPro"/>
</dbReference>
<accession>A0A5C6DN25</accession>
<name>A0A5C6DN25_9BACT</name>
<dbReference type="Pfam" id="PF00150">
    <property type="entry name" value="Cellulase"/>
    <property type="match status" value="1"/>
</dbReference>
<keyword evidence="1" id="KW-0378">Hydrolase</keyword>
<dbReference type="PANTHER" id="PTHR12631">
    <property type="entry name" value="ALPHA-L-IDURONIDASE"/>
    <property type="match status" value="1"/>
</dbReference>
<dbReference type="AlphaFoldDB" id="A0A5C6DN25"/>
<dbReference type="InterPro" id="IPR001547">
    <property type="entry name" value="Glyco_hydro_5"/>
</dbReference>